<evidence type="ECO:0000256" key="1">
    <source>
        <dbReference type="SAM" id="MobiDB-lite"/>
    </source>
</evidence>
<gene>
    <name evidence="2" type="ORF">PFISCL1PPCAC_22737</name>
</gene>
<protein>
    <submittedName>
        <fullName evidence="2">Uncharacterized protein</fullName>
    </submittedName>
</protein>
<evidence type="ECO:0000313" key="3">
    <source>
        <dbReference type="Proteomes" id="UP001432322"/>
    </source>
</evidence>
<dbReference type="EMBL" id="BTSY01000006">
    <property type="protein sequence ID" value="GMT31440.1"/>
    <property type="molecule type" value="Genomic_DNA"/>
</dbReference>
<organism evidence="2 3">
    <name type="scientific">Pristionchus fissidentatus</name>
    <dbReference type="NCBI Taxonomy" id="1538716"/>
    <lineage>
        <taxon>Eukaryota</taxon>
        <taxon>Metazoa</taxon>
        <taxon>Ecdysozoa</taxon>
        <taxon>Nematoda</taxon>
        <taxon>Chromadorea</taxon>
        <taxon>Rhabditida</taxon>
        <taxon>Rhabditina</taxon>
        <taxon>Diplogasteromorpha</taxon>
        <taxon>Diplogasteroidea</taxon>
        <taxon>Neodiplogasteridae</taxon>
        <taxon>Pristionchus</taxon>
    </lineage>
</organism>
<accession>A0AAV5WLN0</accession>
<comment type="caution">
    <text evidence="2">The sequence shown here is derived from an EMBL/GenBank/DDBJ whole genome shotgun (WGS) entry which is preliminary data.</text>
</comment>
<name>A0AAV5WLN0_9BILA</name>
<evidence type="ECO:0000313" key="2">
    <source>
        <dbReference type="EMBL" id="GMT31440.1"/>
    </source>
</evidence>
<feature type="compositionally biased region" description="Polar residues" evidence="1">
    <location>
        <begin position="46"/>
        <end position="59"/>
    </location>
</feature>
<feature type="region of interest" description="Disordered" evidence="1">
    <location>
        <begin position="43"/>
        <end position="66"/>
    </location>
</feature>
<sequence length="134" mass="14117">MRSPSICFCSYDDSSLSGTRSLLGSSGSVGGIVGVHHRLRLGAGRSGSTHGLRSTGSSNCAPAGPRPRPAIPCPPMYGVCMFPNPPPAPHCFSVTALVASSGFSKQTNPNPFDLWFSSHMTLHEFRRAASRASR</sequence>
<dbReference type="Proteomes" id="UP001432322">
    <property type="component" value="Unassembled WGS sequence"/>
</dbReference>
<reference evidence="2" key="1">
    <citation type="submission" date="2023-10" db="EMBL/GenBank/DDBJ databases">
        <title>Genome assembly of Pristionchus species.</title>
        <authorList>
            <person name="Yoshida K."/>
            <person name="Sommer R.J."/>
        </authorList>
    </citation>
    <scope>NUCLEOTIDE SEQUENCE</scope>
    <source>
        <strain evidence="2">RS5133</strain>
    </source>
</reference>
<keyword evidence="3" id="KW-1185">Reference proteome</keyword>
<dbReference type="AlphaFoldDB" id="A0AAV5WLN0"/>
<proteinExistence type="predicted"/>